<keyword evidence="2 7" id="KW-0812">Transmembrane</keyword>
<dbReference type="PANTHER" id="PTHR33048">
    <property type="entry name" value="PTH11-LIKE INTEGRAL MEMBRANE PROTEIN (AFU_ORTHOLOGUE AFUA_5G11245)"/>
    <property type="match status" value="1"/>
</dbReference>
<dbReference type="eggNOG" id="ENOG502SQB8">
    <property type="taxonomic scope" value="Eukaryota"/>
</dbReference>
<feature type="transmembrane region" description="Helical" evidence="7">
    <location>
        <begin position="61"/>
        <end position="80"/>
    </location>
</feature>
<evidence type="ECO:0000313" key="9">
    <source>
        <dbReference type="EMBL" id="CBF87371.1"/>
    </source>
</evidence>
<dbReference type="GO" id="GO:0016020">
    <property type="term" value="C:membrane"/>
    <property type="evidence" value="ECO:0007669"/>
    <property type="project" value="UniProtKB-SubCell"/>
</dbReference>
<feature type="domain" description="Rhodopsin" evidence="8">
    <location>
        <begin position="49"/>
        <end position="278"/>
    </location>
</feature>
<accession>C8VQQ9</accession>
<reference evidence="10" key="1">
    <citation type="journal article" date="2005" name="Nature">
        <title>Sequencing of Aspergillus nidulans and comparative analysis with A. fumigatus and A. oryzae.</title>
        <authorList>
            <person name="Galagan J.E."/>
            <person name="Calvo S.E."/>
            <person name="Cuomo C."/>
            <person name="Ma L.J."/>
            <person name="Wortman J.R."/>
            <person name="Batzoglou S."/>
            <person name="Lee S.I."/>
            <person name="Basturkmen M."/>
            <person name="Spevak C.C."/>
            <person name="Clutterbuck J."/>
            <person name="Kapitonov V."/>
            <person name="Jurka J."/>
            <person name="Scazzocchio C."/>
            <person name="Farman M."/>
            <person name="Butler J."/>
            <person name="Purcell S."/>
            <person name="Harris S."/>
            <person name="Braus G.H."/>
            <person name="Draht O."/>
            <person name="Busch S."/>
            <person name="D'Enfert C."/>
            <person name="Bouchier C."/>
            <person name="Goldman G.H."/>
            <person name="Bell-Pedersen D."/>
            <person name="Griffiths-Jones S."/>
            <person name="Doonan J.H."/>
            <person name="Yu J."/>
            <person name="Vienken K."/>
            <person name="Pain A."/>
            <person name="Freitag M."/>
            <person name="Selker E.U."/>
            <person name="Archer D.B."/>
            <person name="Penalva M.A."/>
            <person name="Oakley B.R."/>
            <person name="Momany M."/>
            <person name="Tanaka T."/>
            <person name="Kumagai T."/>
            <person name="Asai K."/>
            <person name="Machida M."/>
            <person name="Nierman W.C."/>
            <person name="Denning D.W."/>
            <person name="Caddick M."/>
            <person name="Hynes M."/>
            <person name="Paoletti M."/>
            <person name="Fischer R."/>
            <person name="Miller B."/>
            <person name="Dyer P."/>
            <person name="Sachs M.S."/>
            <person name="Osmani S.A."/>
            <person name="Birren B.W."/>
        </authorList>
    </citation>
    <scope>NUCLEOTIDE SEQUENCE [LARGE SCALE GENOMIC DNA]</scope>
    <source>
        <strain evidence="10">FGSC A4 / ATCC 38163 / CBS 112.46 / NRRL 194 / M139</strain>
    </source>
</reference>
<feature type="region of interest" description="Disordered" evidence="6">
    <location>
        <begin position="297"/>
        <end position="316"/>
    </location>
</feature>
<evidence type="ECO:0000256" key="2">
    <source>
        <dbReference type="ARBA" id="ARBA00022692"/>
    </source>
</evidence>
<keyword evidence="10" id="KW-1185">Reference proteome</keyword>
<keyword evidence="4 7" id="KW-0472">Membrane</keyword>
<dbReference type="RefSeq" id="XP_682575.1">
    <property type="nucleotide sequence ID" value="XM_677483.1"/>
</dbReference>
<dbReference type="OrthoDB" id="5401779at2759"/>
<gene>
    <name evidence="9" type="ORF">ANIA_09306</name>
</gene>
<feature type="transmembrane region" description="Helical" evidence="7">
    <location>
        <begin position="214"/>
        <end position="236"/>
    </location>
</feature>
<feature type="transmembrane region" description="Helical" evidence="7">
    <location>
        <begin position="248"/>
        <end position="273"/>
    </location>
</feature>
<reference evidence="10" key="2">
    <citation type="journal article" date="2009" name="Fungal Genet. Biol.">
        <title>The 2008 update of the Aspergillus nidulans genome annotation: a community effort.</title>
        <authorList>
            <person name="Wortman J.R."/>
            <person name="Gilsenan J.M."/>
            <person name="Joardar V."/>
            <person name="Deegan J."/>
            <person name="Clutterbuck J."/>
            <person name="Andersen M.R."/>
            <person name="Archer D."/>
            <person name="Bencina M."/>
            <person name="Braus G."/>
            <person name="Coutinho P."/>
            <person name="von Dohren H."/>
            <person name="Doonan J."/>
            <person name="Driessen A.J."/>
            <person name="Durek P."/>
            <person name="Espeso E."/>
            <person name="Fekete E."/>
            <person name="Flipphi M."/>
            <person name="Estrada C.G."/>
            <person name="Geysens S."/>
            <person name="Goldman G."/>
            <person name="de Groot P.W."/>
            <person name="Hansen K."/>
            <person name="Harris S.D."/>
            <person name="Heinekamp T."/>
            <person name="Helmstaedt K."/>
            <person name="Henrissat B."/>
            <person name="Hofmann G."/>
            <person name="Homan T."/>
            <person name="Horio T."/>
            <person name="Horiuchi H."/>
            <person name="James S."/>
            <person name="Jones M."/>
            <person name="Karaffa L."/>
            <person name="Karanyi Z."/>
            <person name="Kato M."/>
            <person name="Keller N."/>
            <person name="Kelly D.E."/>
            <person name="Kiel J.A."/>
            <person name="Kim J.M."/>
            <person name="van der Klei I.J."/>
            <person name="Klis F.M."/>
            <person name="Kovalchuk A."/>
            <person name="Krasevec N."/>
            <person name="Kubicek C.P."/>
            <person name="Liu B."/>
            <person name="Maccabe A."/>
            <person name="Meyer V."/>
            <person name="Mirabito P."/>
            <person name="Miskei M."/>
            <person name="Mos M."/>
            <person name="Mullins J."/>
            <person name="Nelson D.R."/>
            <person name="Nielsen J."/>
            <person name="Oakley B.R."/>
            <person name="Osmani S.A."/>
            <person name="Pakula T."/>
            <person name="Paszewski A."/>
            <person name="Paulsen I."/>
            <person name="Pilsyk S."/>
            <person name="Pocsi I."/>
            <person name="Punt P.J."/>
            <person name="Ram A.F."/>
            <person name="Ren Q."/>
            <person name="Robellet X."/>
            <person name="Robson G."/>
            <person name="Seiboth B."/>
            <person name="van Solingen P."/>
            <person name="Specht T."/>
            <person name="Sun J."/>
            <person name="Taheri-Talesh N."/>
            <person name="Takeshita N."/>
            <person name="Ussery D."/>
            <person name="vanKuyk P.A."/>
            <person name="Visser H."/>
            <person name="van de Vondervoort P.J."/>
            <person name="de Vries R.P."/>
            <person name="Walton J."/>
            <person name="Xiang X."/>
            <person name="Xiong Y."/>
            <person name="Zeng A.P."/>
            <person name="Brandt B.W."/>
            <person name="Cornell M.J."/>
            <person name="van den Hondel C.A."/>
            <person name="Visser J."/>
            <person name="Oliver S.G."/>
            <person name="Turner G."/>
        </authorList>
    </citation>
    <scope>GENOME REANNOTATION</scope>
    <source>
        <strain evidence="10">FGSC A4 / ATCC 38163 / CBS 112.46 / NRRL 194 / M139</strain>
    </source>
</reference>
<dbReference type="Pfam" id="PF20684">
    <property type="entry name" value="Fung_rhodopsin"/>
    <property type="match status" value="1"/>
</dbReference>
<dbReference type="VEuPathDB" id="FungiDB:AN9306"/>
<dbReference type="GeneID" id="2867925"/>
<accession>Q5AQX4</accession>
<dbReference type="PANTHER" id="PTHR33048:SF129">
    <property type="entry name" value="INTEGRAL MEMBRANE PROTEIN-RELATED"/>
    <property type="match status" value="1"/>
</dbReference>
<keyword evidence="3 7" id="KW-1133">Transmembrane helix</keyword>
<evidence type="ECO:0000256" key="1">
    <source>
        <dbReference type="ARBA" id="ARBA00004141"/>
    </source>
</evidence>
<dbReference type="KEGG" id="ani:ANIA_09306"/>
<feature type="transmembrane region" description="Helical" evidence="7">
    <location>
        <begin position="109"/>
        <end position="131"/>
    </location>
</feature>
<feature type="transmembrane region" description="Helical" evidence="7">
    <location>
        <begin position="181"/>
        <end position="202"/>
    </location>
</feature>
<dbReference type="OMA" id="IVCNNLM"/>
<comment type="similarity">
    <text evidence="5">Belongs to the SAT4 family.</text>
</comment>
<feature type="transmembrane region" description="Helical" evidence="7">
    <location>
        <begin position="27"/>
        <end position="49"/>
    </location>
</feature>
<evidence type="ECO:0000256" key="6">
    <source>
        <dbReference type="SAM" id="MobiDB-lite"/>
    </source>
</evidence>
<dbReference type="HOGENOM" id="CLU_028200_12_1_1"/>
<evidence type="ECO:0000259" key="8">
    <source>
        <dbReference type="Pfam" id="PF20684"/>
    </source>
</evidence>
<evidence type="ECO:0000256" key="7">
    <source>
        <dbReference type="SAM" id="Phobius"/>
    </source>
</evidence>
<proteinExistence type="inferred from homology"/>
<feature type="region of interest" description="Disordered" evidence="6">
    <location>
        <begin position="324"/>
        <end position="349"/>
    </location>
</feature>
<dbReference type="InterPro" id="IPR052337">
    <property type="entry name" value="SAT4-like"/>
</dbReference>
<dbReference type="EMBL" id="BN001308">
    <property type="protein sequence ID" value="CBF87371.1"/>
    <property type="molecule type" value="Genomic_DNA"/>
</dbReference>
<feature type="transmembrane region" description="Helical" evidence="7">
    <location>
        <begin position="138"/>
        <end position="161"/>
    </location>
</feature>
<organism evidence="9 10">
    <name type="scientific">Emericella nidulans (strain FGSC A4 / ATCC 38163 / CBS 112.46 / NRRL 194 / M139)</name>
    <name type="common">Aspergillus nidulans</name>
    <dbReference type="NCBI Taxonomy" id="227321"/>
    <lineage>
        <taxon>Eukaryota</taxon>
        <taxon>Fungi</taxon>
        <taxon>Dikarya</taxon>
        <taxon>Ascomycota</taxon>
        <taxon>Pezizomycotina</taxon>
        <taxon>Eurotiomycetes</taxon>
        <taxon>Eurotiomycetidae</taxon>
        <taxon>Eurotiales</taxon>
        <taxon>Aspergillaceae</taxon>
        <taxon>Aspergillus</taxon>
        <taxon>Aspergillus subgen. Nidulantes</taxon>
    </lineage>
</organism>
<evidence type="ECO:0000256" key="4">
    <source>
        <dbReference type="ARBA" id="ARBA00023136"/>
    </source>
</evidence>
<protein>
    <recommendedName>
        <fullName evidence="8">Rhodopsin domain-containing protein</fullName>
    </recommendedName>
</protein>
<name>Q5AQX4_EMENI</name>
<dbReference type="InterPro" id="IPR049326">
    <property type="entry name" value="Rhodopsin_dom_fungi"/>
</dbReference>
<dbReference type="InParanoid" id="Q5AQX4"/>
<dbReference type="Proteomes" id="UP000000560">
    <property type="component" value="Chromosome VIII"/>
</dbReference>
<evidence type="ECO:0000256" key="5">
    <source>
        <dbReference type="ARBA" id="ARBA00038359"/>
    </source>
</evidence>
<evidence type="ECO:0000256" key="3">
    <source>
        <dbReference type="ARBA" id="ARBA00022989"/>
    </source>
</evidence>
<evidence type="ECO:0000313" key="10">
    <source>
        <dbReference type="Proteomes" id="UP000000560"/>
    </source>
</evidence>
<sequence>MDIDLTTTPGIEPPAGHIPQFEGPYNYLQIGTIIAFAVTYFFATLFISLRYFQAFKLTQKVELDLVTITVSYGIGLAYFVTMLDLFRNGWGKHMWDVSLAQLIELNKALLPNTICYLICPAISKLAILSVLYRINPAFVYRVAVVGTAVFIFTYTLALCIITGGPCSPLKDGTLQCLENVALSGAVLNISSDLIVISLPIPTIHNLQLQLKQKVTVGCLLALGSGVIVCSIARLPYVIRLRHTPDSTWTQAILGVWSIVEVNLGIICACAMRFKRLIATYLPRLSLWSFRSRSRTRSRSAGLQKTPLDSADKFRPDGSMGKHEYRLHSLQQSTGSGKRSGDGEEGSNLKDISVERSFEVSVVRTGSMERILS</sequence>
<dbReference type="AlphaFoldDB" id="Q5AQX4"/>
<comment type="subcellular location">
    <subcellularLocation>
        <location evidence="1">Membrane</location>
        <topology evidence="1">Multi-pass membrane protein</topology>
    </subcellularLocation>
</comment>